<dbReference type="SUPFAM" id="SSF55781">
    <property type="entry name" value="GAF domain-like"/>
    <property type="match status" value="1"/>
</dbReference>
<protein>
    <submittedName>
        <fullName evidence="3">Sensor domain-containing diguanylate cyclase</fullName>
    </submittedName>
</protein>
<keyword evidence="4" id="KW-1185">Reference proteome</keyword>
<feature type="domain" description="GGDEF" evidence="2">
    <location>
        <begin position="237"/>
        <end position="364"/>
    </location>
</feature>
<dbReference type="PROSITE" id="PS50887">
    <property type="entry name" value="GGDEF"/>
    <property type="match status" value="1"/>
</dbReference>
<keyword evidence="1" id="KW-1133">Transmembrane helix</keyword>
<evidence type="ECO:0000259" key="2">
    <source>
        <dbReference type="PROSITE" id="PS50887"/>
    </source>
</evidence>
<dbReference type="SMART" id="SM00267">
    <property type="entry name" value="GGDEF"/>
    <property type="match status" value="1"/>
</dbReference>
<dbReference type="InterPro" id="IPR000160">
    <property type="entry name" value="GGDEF_dom"/>
</dbReference>
<dbReference type="InterPro" id="IPR029016">
    <property type="entry name" value="GAF-like_dom_sf"/>
</dbReference>
<dbReference type="RefSeq" id="WP_268041250.1">
    <property type="nucleotide sequence ID" value="NZ_JAPQER010000004.1"/>
</dbReference>
<dbReference type="Gene3D" id="3.30.70.270">
    <property type="match status" value="1"/>
</dbReference>
<organism evidence="3 4">
    <name type="scientific">Clostridium aestuarii</name>
    <dbReference type="NCBI Taxonomy" id="338193"/>
    <lineage>
        <taxon>Bacteria</taxon>
        <taxon>Bacillati</taxon>
        <taxon>Bacillota</taxon>
        <taxon>Clostridia</taxon>
        <taxon>Eubacteriales</taxon>
        <taxon>Clostridiaceae</taxon>
        <taxon>Clostridium</taxon>
    </lineage>
</organism>
<dbReference type="Gene3D" id="3.30.450.40">
    <property type="match status" value="1"/>
</dbReference>
<accession>A0ABT4D4G3</accession>
<gene>
    <name evidence="3" type="ORF">OW763_11300</name>
</gene>
<evidence type="ECO:0000313" key="4">
    <source>
        <dbReference type="Proteomes" id="UP001078443"/>
    </source>
</evidence>
<keyword evidence="1" id="KW-0812">Transmembrane</keyword>
<dbReference type="PANTHER" id="PTHR45138">
    <property type="entry name" value="REGULATORY COMPONENTS OF SENSORY TRANSDUCTION SYSTEM"/>
    <property type="match status" value="1"/>
</dbReference>
<feature type="transmembrane region" description="Helical" evidence="1">
    <location>
        <begin position="5"/>
        <end position="23"/>
    </location>
</feature>
<dbReference type="SUPFAM" id="SSF55073">
    <property type="entry name" value="Nucleotide cyclase"/>
    <property type="match status" value="1"/>
</dbReference>
<dbReference type="CDD" id="cd01949">
    <property type="entry name" value="GGDEF"/>
    <property type="match status" value="1"/>
</dbReference>
<evidence type="ECO:0000256" key="1">
    <source>
        <dbReference type="SAM" id="Phobius"/>
    </source>
</evidence>
<dbReference type="InterPro" id="IPR029787">
    <property type="entry name" value="Nucleotide_cyclase"/>
</dbReference>
<reference evidence="3" key="1">
    <citation type="submission" date="2022-12" db="EMBL/GenBank/DDBJ databases">
        <authorList>
            <person name="Wang J."/>
        </authorList>
    </citation>
    <scope>NUCLEOTIDE SEQUENCE</scope>
    <source>
        <strain evidence="3">HY-45-18</strain>
    </source>
</reference>
<dbReference type="NCBIfam" id="TIGR00254">
    <property type="entry name" value="GGDEF"/>
    <property type="match status" value="1"/>
</dbReference>
<dbReference type="InterPro" id="IPR050469">
    <property type="entry name" value="Diguanylate_Cyclase"/>
</dbReference>
<proteinExistence type="predicted"/>
<dbReference type="Pfam" id="PF00990">
    <property type="entry name" value="GGDEF"/>
    <property type="match status" value="1"/>
</dbReference>
<dbReference type="EMBL" id="JAPQER010000004">
    <property type="protein sequence ID" value="MCY6484928.1"/>
    <property type="molecule type" value="Genomic_DNA"/>
</dbReference>
<name>A0ABT4D4G3_9CLOT</name>
<dbReference type="PANTHER" id="PTHR45138:SF6">
    <property type="entry name" value="DIGUANYLATE CYCLASE DGCN"/>
    <property type="match status" value="1"/>
</dbReference>
<comment type="caution">
    <text evidence="3">The sequence shown here is derived from an EMBL/GenBank/DDBJ whole genome shotgun (WGS) entry which is preliminary data.</text>
</comment>
<dbReference type="Proteomes" id="UP001078443">
    <property type="component" value="Unassembled WGS sequence"/>
</dbReference>
<evidence type="ECO:0000313" key="3">
    <source>
        <dbReference type="EMBL" id="MCY6484928.1"/>
    </source>
</evidence>
<dbReference type="InterPro" id="IPR043128">
    <property type="entry name" value="Rev_trsase/Diguanyl_cyclase"/>
</dbReference>
<sequence length="364" mass="42539">MNSNIILCLIMIVLIIIIVNQYYSIKKLNKKLLLLKKGNETLYSIENESSMSGLCDVMLSIAIDLIPYAEKGSMLILEDDDKFHFKAIRGFSKELKNISLDREEVFLHETSNFRDTVIINNPSNFDERYMNTEKKYIFENFNALNIKCTLSSPIYVDKNLIGVINLDSINPNKMFTKVDMETMNYIRNEFELILKNFIIQEELRHMANYDDLTGIYNRRRFRYIFNNQLSYTRKNNTRLCLALIDIDDFKSINDKYGHNIGDEALKHFTHVLKRQVKDMGTYARISGDEFVVLFKGCSESEAKEILSNMKKLLAQEKLKDIKVNFSYGVCEITNEKMLSIDEILEIADKNMYKNKKTKCKNINI</sequence>
<keyword evidence="1" id="KW-0472">Membrane</keyword>